<dbReference type="GO" id="GO:0005737">
    <property type="term" value="C:cytoplasm"/>
    <property type="evidence" value="ECO:0007669"/>
    <property type="project" value="TreeGrafter"/>
</dbReference>
<feature type="domain" description="Sulfatase N-terminal" evidence="8">
    <location>
        <begin position="24"/>
        <end position="360"/>
    </location>
</feature>
<dbReference type="PANTHER" id="PTHR45953:SF1">
    <property type="entry name" value="IDURONATE 2-SULFATASE"/>
    <property type="match status" value="1"/>
</dbReference>
<dbReference type="SUPFAM" id="SSF49313">
    <property type="entry name" value="Cadherin-like"/>
    <property type="match status" value="1"/>
</dbReference>
<accession>E0XQP7</accession>
<comment type="similarity">
    <text evidence="2">Belongs to the sulfatase family.</text>
</comment>
<dbReference type="Gene3D" id="2.60.40.10">
    <property type="entry name" value="Immunoglobulins"/>
    <property type="match status" value="1"/>
</dbReference>
<keyword evidence="6" id="KW-0106">Calcium</keyword>
<feature type="signal peptide" evidence="7">
    <location>
        <begin position="1"/>
        <end position="20"/>
    </location>
</feature>
<feature type="chain" id="PRO_5003143123" evidence="7">
    <location>
        <begin position="21"/>
        <end position="565"/>
    </location>
</feature>
<dbReference type="GO" id="GO:0004423">
    <property type="term" value="F:iduronate-2-sulfatase activity"/>
    <property type="evidence" value="ECO:0007669"/>
    <property type="project" value="InterPro"/>
</dbReference>
<evidence type="ECO:0000259" key="8">
    <source>
        <dbReference type="Pfam" id="PF00884"/>
    </source>
</evidence>
<evidence type="ECO:0000256" key="7">
    <source>
        <dbReference type="SAM" id="SignalP"/>
    </source>
</evidence>
<proteinExistence type="inferred from homology"/>
<dbReference type="EMBL" id="GU474845">
    <property type="protein sequence ID" value="ADI16738.1"/>
    <property type="molecule type" value="Genomic_DNA"/>
</dbReference>
<dbReference type="InterPro" id="IPR013783">
    <property type="entry name" value="Ig-like_fold"/>
</dbReference>
<dbReference type="GO" id="GO:0016020">
    <property type="term" value="C:membrane"/>
    <property type="evidence" value="ECO:0007669"/>
    <property type="project" value="InterPro"/>
</dbReference>
<dbReference type="InterPro" id="IPR035874">
    <property type="entry name" value="IDS"/>
</dbReference>
<dbReference type="Pfam" id="PF00884">
    <property type="entry name" value="Sulfatase"/>
    <property type="match status" value="1"/>
</dbReference>
<dbReference type="InterPro" id="IPR015919">
    <property type="entry name" value="Cadherin-like_sf"/>
</dbReference>
<evidence type="ECO:0000256" key="2">
    <source>
        <dbReference type="ARBA" id="ARBA00008779"/>
    </source>
</evidence>
<keyword evidence="4 7" id="KW-0732">Signal</keyword>
<organism evidence="9">
    <name type="scientific">uncultured Verrucomicrobiales bacterium HF0010_05E02</name>
    <dbReference type="NCBI Taxonomy" id="710995"/>
    <lineage>
        <taxon>Bacteria</taxon>
        <taxon>Pseudomonadati</taxon>
        <taxon>Verrucomicrobiota</taxon>
        <taxon>Verrucomicrobiia</taxon>
        <taxon>Verrucomicrobiales</taxon>
        <taxon>environmental samples</taxon>
    </lineage>
</organism>
<sequence>MKKIPLILFVAFALSALSTAAERPNILFISVDDLRPELGCYGNTAIQSPNIDRLADSGIVFEEAYCQVPVCGATRASLMTGLYPTENRFVTYYTTAQTDAAGIQDIPSWLKEFGYTTISNGKIYHDRKDNSASWDDVFRSKDFKIYHNPENIALPDSEQPAFECADVGDLDYAGGPVMQKTIKDLRLAKEAGTPFFIAAGFTKPHLPFNAPKKYWDLYDRESLELADNPLPPEGAPKEAIHQWGELRNMYGGVPEQGAVSDDYARTLIHGYYACVSYTDAMVGELLDELDRLELREDTIVILWGDHGWQLGEHSLWCKHALFKTSLNAPLIISAPGYEAGQRSTSLVEFVDIYPTICELVSVELPTHLQGKSLVPILEDTSTSIKDAVFSRYHSGDAVKMEGYHYAKWGNGAQMLYDHSRDPDENLNVANNPEYAEVIDRMSRRLKEHHDKILALEPAIRAAAGVVGDNSPPRWQSRTFQQKGAVVGQALQIYVNWRASDDDGDRLMYSMVSGPSWIKLANKEYGRFDGTPPADYLGENVVIVSVSDGFNPPVQARMELNVEPAP</sequence>
<name>E0XQP7_9BACT</name>
<comment type="cofactor">
    <cofactor evidence="1">
        <name>Ca(2+)</name>
        <dbReference type="ChEBI" id="CHEBI:29108"/>
    </cofactor>
</comment>
<evidence type="ECO:0000256" key="3">
    <source>
        <dbReference type="ARBA" id="ARBA00022723"/>
    </source>
</evidence>
<dbReference type="SUPFAM" id="SSF53649">
    <property type="entry name" value="Alkaline phosphatase-like"/>
    <property type="match status" value="1"/>
</dbReference>
<reference evidence="9" key="1">
    <citation type="journal article" date="2011" name="Environ. Microbiol.">
        <title>Time-series analyses of Monterey Bay coastal microbial picoplankton using a 'genome proxy' microarray.</title>
        <authorList>
            <person name="Rich V.I."/>
            <person name="Pham V.D."/>
            <person name="Eppley J."/>
            <person name="Shi Y."/>
            <person name="DeLong E.F."/>
        </authorList>
    </citation>
    <scope>NUCLEOTIDE SEQUENCE</scope>
</reference>
<evidence type="ECO:0000256" key="5">
    <source>
        <dbReference type="ARBA" id="ARBA00022801"/>
    </source>
</evidence>
<dbReference type="CDD" id="cd16030">
    <property type="entry name" value="iduronate-2-sulfatase"/>
    <property type="match status" value="1"/>
</dbReference>
<dbReference type="Gene3D" id="3.40.720.10">
    <property type="entry name" value="Alkaline Phosphatase, subunit A"/>
    <property type="match status" value="1"/>
</dbReference>
<evidence type="ECO:0000256" key="1">
    <source>
        <dbReference type="ARBA" id="ARBA00001913"/>
    </source>
</evidence>
<dbReference type="AlphaFoldDB" id="E0XQP7"/>
<dbReference type="GO" id="GO:0005509">
    <property type="term" value="F:calcium ion binding"/>
    <property type="evidence" value="ECO:0007669"/>
    <property type="project" value="InterPro"/>
</dbReference>
<keyword evidence="5" id="KW-0378">Hydrolase</keyword>
<dbReference type="InterPro" id="IPR000917">
    <property type="entry name" value="Sulfatase_N"/>
</dbReference>
<dbReference type="PANTHER" id="PTHR45953">
    <property type="entry name" value="IDURONATE 2-SULFATASE"/>
    <property type="match status" value="1"/>
</dbReference>
<protein>
    <submittedName>
        <fullName evidence="9">Arylsulfatase a and related enzymes</fullName>
    </submittedName>
</protein>
<dbReference type="InterPro" id="IPR017850">
    <property type="entry name" value="Alkaline_phosphatase_core_sf"/>
</dbReference>
<evidence type="ECO:0000256" key="4">
    <source>
        <dbReference type="ARBA" id="ARBA00022729"/>
    </source>
</evidence>
<keyword evidence="3" id="KW-0479">Metal-binding</keyword>
<evidence type="ECO:0000256" key="6">
    <source>
        <dbReference type="ARBA" id="ARBA00022837"/>
    </source>
</evidence>
<evidence type="ECO:0000313" key="9">
    <source>
        <dbReference type="EMBL" id="ADI16738.1"/>
    </source>
</evidence>